<dbReference type="GO" id="GO:0006412">
    <property type="term" value="P:translation"/>
    <property type="evidence" value="ECO:0007669"/>
    <property type="project" value="UniProtKB-UniRule"/>
</dbReference>
<dbReference type="HAMAP" id="MF_00122">
    <property type="entry name" value="GatC"/>
    <property type="match status" value="1"/>
</dbReference>
<evidence type="ECO:0000313" key="3">
    <source>
        <dbReference type="Proteomes" id="UP000231474"/>
    </source>
</evidence>
<dbReference type="GO" id="GO:0050566">
    <property type="term" value="F:asparaginyl-tRNA synthase (glutamine-hydrolyzing) activity"/>
    <property type="evidence" value="ECO:0007669"/>
    <property type="project" value="RHEA"/>
</dbReference>
<dbReference type="NCBIfam" id="TIGR00135">
    <property type="entry name" value="gatC"/>
    <property type="match status" value="1"/>
</dbReference>
<gene>
    <name evidence="1 2" type="primary">gatC</name>
    <name evidence="2" type="ORF">COU95_00770</name>
</gene>
<accession>A0A2M8L4C6</accession>
<keyword evidence="1" id="KW-0067">ATP-binding</keyword>
<dbReference type="GO" id="GO:0005524">
    <property type="term" value="F:ATP binding"/>
    <property type="evidence" value="ECO:0007669"/>
    <property type="project" value="UniProtKB-KW"/>
</dbReference>
<dbReference type="PANTHER" id="PTHR15004">
    <property type="entry name" value="GLUTAMYL-TRNA(GLN) AMIDOTRANSFERASE SUBUNIT C, MITOCHONDRIAL"/>
    <property type="match status" value="1"/>
</dbReference>
<dbReference type="EC" id="6.3.5.-" evidence="1"/>
<keyword evidence="2" id="KW-0808">Transferase</keyword>
<evidence type="ECO:0000313" key="2">
    <source>
        <dbReference type="EMBL" id="PJE67718.1"/>
    </source>
</evidence>
<comment type="subunit">
    <text evidence="1">Heterotrimer of A, B and C subunits.</text>
</comment>
<dbReference type="InterPro" id="IPR036113">
    <property type="entry name" value="Asp/Glu-ADT_sf_sub_c"/>
</dbReference>
<dbReference type="SUPFAM" id="SSF141000">
    <property type="entry name" value="Glu-tRNAGln amidotransferase C subunit"/>
    <property type="match status" value="1"/>
</dbReference>
<protein>
    <recommendedName>
        <fullName evidence="1">Aspartyl/glutamyl-tRNA(Asn/Gln) amidotransferase subunit C</fullName>
        <shortName evidence="1">Asp/Glu-ADT subunit C</shortName>
        <ecNumber evidence="1">6.3.5.-</ecNumber>
    </recommendedName>
</protein>
<keyword evidence="1" id="KW-0648">Protein biosynthesis</keyword>
<comment type="similarity">
    <text evidence="1">Belongs to the GatC family.</text>
</comment>
<dbReference type="GO" id="GO:0050567">
    <property type="term" value="F:glutaminyl-tRNA synthase (glutamine-hydrolyzing) activity"/>
    <property type="evidence" value="ECO:0007669"/>
    <property type="project" value="UniProtKB-UniRule"/>
</dbReference>
<sequence length="106" mass="11992">MKKNAKRKTQNAKLSEREVIHVAKLAGLVLNPQEVKKFQKQLSEVLKYIEILNEIETKGVEPTSQVTGLENVFREDKVGPSLSQKEVLSGVKNKKDNMFKTKAVLE</sequence>
<dbReference type="EMBL" id="PFEK01000014">
    <property type="protein sequence ID" value="PJE67718.1"/>
    <property type="molecule type" value="Genomic_DNA"/>
</dbReference>
<reference evidence="3" key="1">
    <citation type="submission" date="2017-09" db="EMBL/GenBank/DDBJ databases">
        <title>Depth-based differentiation of microbial function through sediment-hosted aquifers and enrichment of novel symbionts in the deep terrestrial subsurface.</title>
        <authorList>
            <person name="Probst A.J."/>
            <person name="Ladd B."/>
            <person name="Jarett J.K."/>
            <person name="Geller-Mcgrath D.E."/>
            <person name="Sieber C.M.K."/>
            <person name="Emerson J.B."/>
            <person name="Anantharaman K."/>
            <person name="Thomas B.C."/>
            <person name="Malmstrom R."/>
            <person name="Stieglmeier M."/>
            <person name="Klingl A."/>
            <person name="Woyke T."/>
            <person name="Ryan C.M."/>
            <person name="Banfield J.F."/>
        </authorList>
    </citation>
    <scope>NUCLEOTIDE SEQUENCE [LARGE SCALE GENOMIC DNA]</scope>
</reference>
<dbReference type="Pfam" id="PF02686">
    <property type="entry name" value="GatC"/>
    <property type="match status" value="1"/>
</dbReference>
<dbReference type="GO" id="GO:0016740">
    <property type="term" value="F:transferase activity"/>
    <property type="evidence" value="ECO:0007669"/>
    <property type="project" value="UniProtKB-KW"/>
</dbReference>
<comment type="catalytic activity">
    <reaction evidence="1">
        <text>L-aspartyl-tRNA(Asn) + L-glutamine + ATP + H2O = L-asparaginyl-tRNA(Asn) + L-glutamate + ADP + phosphate + 2 H(+)</text>
        <dbReference type="Rhea" id="RHEA:14513"/>
        <dbReference type="Rhea" id="RHEA-COMP:9674"/>
        <dbReference type="Rhea" id="RHEA-COMP:9677"/>
        <dbReference type="ChEBI" id="CHEBI:15377"/>
        <dbReference type="ChEBI" id="CHEBI:15378"/>
        <dbReference type="ChEBI" id="CHEBI:29985"/>
        <dbReference type="ChEBI" id="CHEBI:30616"/>
        <dbReference type="ChEBI" id="CHEBI:43474"/>
        <dbReference type="ChEBI" id="CHEBI:58359"/>
        <dbReference type="ChEBI" id="CHEBI:78515"/>
        <dbReference type="ChEBI" id="CHEBI:78516"/>
        <dbReference type="ChEBI" id="CHEBI:456216"/>
    </reaction>
</comment>
<keyword evidence="1 2" id="KW-0436">Ligase</keyword>
<dbReference type="Proteomes" id="UP000231474">
    <property type="component" value="Unassembled WGS sequence"/>
</dbReference>
<name>A0A2M8L4C6_9BACT</name>
<dbReference type="GO" id="GO:0006450">
    <property type="term" value="P:regulation of translational fidelity"/>
    <property type="evidence" value="ECO:0007669"/>
    <property type="project" value="InterPro"/>
</dbReference>
<comment type="function">
    <text evidence="1">Allows the formation of correctly charged Asn-tRNA(Asn) or Gln-tRNA(Gln) through the transamidation of misacylated Asp-tRNA(Asn) or Glu-tRNA(Gln) in organisms which lack either or both of asparaginyl-tRNA or glutaminyl-tRNA synthetases. The reaction takes place in the presence of glutamine and ATP through an activated phospho-Asp-tRNA(Asn) or phospho-Glu-tRNA(Gln).</text>
</comment>
<evidence type="ECO:0000256" key="1">
    <source>
        <dbReference type="HAMAP-Rule" id="MF_00122"/>
    </source>
</evidence>
<organism evidence="2 3">
    <name type="scientific">Candidatus Shapirobacteria bacterium CG10_big_fil_rev_8_21_14_0_10_40_9</name>
    <dbReference type="NCBI Taxonomy" id="1974888"/>
    <lineage>
        <taxon>Bacteria</taxon>
        <taxon>Candidatus Shapironibacteriota</taxon>
    </lineage>
</organism>
<keyword evidence="1" id="KW-0547">Nucleotide-binding</keyword>
<dbReference type="Gene3D" id="1.10.20.60">
    <property type="entry name" value="Glu-tRNAGln amidotransferase C subunit, N-terminal domain"/>
    <property type="match status" value="1"/>
</dbReference>
<dbReference type="GO" id="GO:0070681">
    <property type="term" value="P:glutaminyl-tRNAGln biosynthesis via transamidation"/>
    <property type="evidence" value="ECO:0007669"/>
    <property type="project" value="TreeGrafter"/>
</dbReference>
<dbReference type="PANTHER" id="PTHR15004:SF0">
    <property type="entry name" value="GLUTAMYL-TRNA(GLN) AMIDOTRANSFERASE SUBUNIT C, MITOCHONDRIAL"/>
    <property type="match status" value="1"/>
</dbReference>
<comment type="catalytic activity">
    <reaction evidence="1">
        <text>L-glutamyl-tRNA(Gln) + L-glutamine + ATP + H2O = L-glutaminyl-tRNA(Gln) + L-glutamate + ADP + phosphate + H(+)</text>
        <dbReference type="Rhea" id="RHEA:17521"/>
        <dbReference type="Rhea" id="RHEA-COMP:9681"/>
        <dbReference type="Rhea" id="RHEA-COMP:9684"/>
        <dbReference type="ChEBI" id="CHEBI:15377"/>
        <dbReference type="ChEBI" id="CHEBI:15378"/>
        <dbReference type="ChEBI" id="CHEBI:29985"/>
        <dbReference type="ChEBI" id="CHEBI:30616"/>
        <dbReference type="ChEBI" id="CHEBI:43474"/>
        <dbReference type="ChEBI" id="CHEBI:58359"/>
        <dbReference type="ChEBI" id="CHEBI:78520"/>
        <dbReference type="ChEBI" id="CHEBI:78521"/>
        <dbReference type="ChEBI" id="CHEBI:456216"/>
    </reaction>
</comment>
<comment type="caution">
    <text evidence="2">The sequence shown here is derived from an EMBL/GenBank/DDBJ whole genome shotgun (WGS) entry which is preliminary data.</text>
</comment>
<proteinExistence type="inferred from homology"/>
<dbReference type="AlphaFoldDB" id="A0A2M8L4C6"/>
<dbReference type="InterPro" id="IPR003837">
    <property type="entry name" value="GatC"/>
</dbReference>